<proteinExistence type="predicted"/>
<accession>A0A0B0N5H8</accession>
<reference evidence="3" key="2">
    <citation type="submission" date="2014-09" db="EMBL/GenBank/DDBJ databases">
        <authorList>
            <person name="Mudge J."/>
            <person name="Ramaraj T."/>
            <person name="Lindquist I.E."/>
            <person name="Bharti A.K."/>
            <person name="Sundararajan A."/>
            <person name="Cameron C.T."/>
            <person name="Woodward J.E."/>
            <person name="May G.D."/>
            <person name="Brubaker C."/>
            <person name="Broadhvest J."/>
            <person name="Wilkins T.A."/>
        </authorList>
    </citation>
    <scope>NUCLEOTIDE SEQUENCE</scope>
    <source>
        <strain evidence="3">cv. AKA8401</strain>
    </source>
</reference>
<dbReference type="EMBL" id="KN410254">
    <property type="protein sequence ID" value="KHG18291.1"/>
    <property type="molecule type" value="Genomic_DNA"/>
</dbReference>
<evidence type="ECO:0000313" key="2">
    <source>
        <dbReference type="EMBL" id="KHG18291.1"/>
    </source>
</evidence>
<keyword evidence="3" id="KW-1185">Reference proteome</keyword>
<gene>
    <name evidence="2" type="ORF">F383_22019</name>
    <name evidence="1" type="ORF">F383_33846</name>
</gene>
<dbReference type="EMBL" id="JRRC01467783">
    <property type="protein sequence ID" value="KHG07114.1"/>
    <property type="molecule type" value="Genomic_DNA"/>
</dbReference>
<reference evidence="1" key="1">
    <citation type="submission" date="2014-09" db="EMBL/GenBank/DDBJ databases">
        <title>G. arboreum L. cv. AKA8401 A2 genome assembly version 1.0.</title>
        <authorList>
            <person name="Mudge J."/>
            <person name="Ramaraj T."/>
            <person name="Lindquist I.E."/>
            <person name="Bharti A.K."/>
            <person name="Sundararajan A."/>
            <person name="Cameron C.T."/>
            <person name="Woodward J.E."/>
            <person name="May G.D."/>
            <person name="Brubaker C."/>
            <person name="Broadhvest J."/>
            <person name="Wilkins T.A."/>
        </authorList>
    </citation>
    <scope>NUCLEOTIDE SEQUENCE</scope>
</reference>
<protein>
    <submittedName>
        <fullName evidence="1">Uncharacterized protein</fullName>
    </submittedName>
</protein>
<dbReference type="Proteomes" id="UP000032142">
    <property type="component" value="Unassembled WGS sequence"/>
</dbReference>
<name>A0A0B0N5H8_GOSAR</name>
<evidence type="ECO:0000313" key="1">
    <source>
        <dbReference type="EMBL" id="KHG07114.1"/>
    </source>
</evidence>
<sequence length="8" mass="1002">MVLFCPHR</sequence>
<organism evidence="1 3">
    <name type="scientific">Gossypium arboreum</name>
    <name type="common">Tree cotton</name>
    <name type="synonym">Gossypium nanking</name>
    <dbReference type="NCBI Taxonomy" id="29729"/>
    <lineage>
        <taxon>Eukaryota</taxon>
        <taxon>Viridiplantae</taxon>
        <taxon>Streptophyta</taxon>
        <taxon>Embryophyta</taxon>
        <taxon>Tracheophyta</taxon>
        <taxon>Spermatophyta</taxon>
        <taxon>Magnoliopsida</taxon>
        <taxon>eudicotyledons</taxon>
        <taxon>Gunneridae</taxon>
        <taxon>Pentapetalae</taxon>
        <taxon>rosids</taxon>
        <taxon>malvids</taxon>
        <taxon>Malvales</taxon>
        <taxon>Malvaceae</taxon>
        <taxon>Malvoideae</taxon>
        <taxon>Gossypium</taxon>
    </lineage>
</organism>
<evidence type="ECO:0000313" key="3">
    <source>
        <dbReference type="Proteomes" id="UP000032142"/>
    </source>
</evidence>